<protein>
    <submittedName>
        <fullName evidence="1">Uncharacterized protein</fullName>
    </submittedName>
</protein>
<sequence>MVTRPAASPAAVIAASCSAVRPPSPILLLPAEEAVARFRHVLRSWETVIHRCAVTSIISNIVSRSRSVKSDEETFSSRILRTSSARKARGSSGRWYSTSCSRCPKSSFKLCCWMYRWVSCTGSPTSAELSDATADMGR</sequence>
<dbReference type="VEuPathDB" id="TriTrypDB:LtaPh_3614400"/>
<reference evidence="1" key="1">
    <citation type="submission" date="2019-11" db="EMBL/GenBank/DDBJ databases">
        <title>Leishmania tarentolae CDS.</title>
        <authorList>
            <person name="Goto Y."/>
            <person name="Yamagishi J."/>
        </authorList>
    </citation>
    <scope>NUCLEOTIDE SEQUENCE [LARGE SCALE GENOMIC DNA]</scope>
    <source>
        <strain evidence="1">Parrot Tar II</strain>
    </source>
</reference>
<organism evidence="1 2">
    <name type="scientific">Leishmania tarentolae</name>
    <name type="common">Sauroleishmania tarentolae</name>
    <dbReference type="NCBI Taxonomy" id="5689"/>
    <lineage>
        <taxon>Eukaryota</taxon>
        <taxon>Discoba</taxon>
        <taxon>Euglenozoa</taxon>
        <taxon>Kinetoplastea</taxon>
        <taxon>Metakinetoplastina</taxon>
        <taxon>Trypanosomatida</taxon>
        <taxon>Trypanosomatidae</taxon>
        <taxon>Leishmaniinae</taxon>
        <taxon>Leishmania</taxon>
        <taxon>lizard Leishmania</taxon>
    </lineage>
</organism>
<dbReference type="Proteomes" id="UP000419144">
    <property type="component" value="Unassembled WGS sequence"/>
</dbReference>
<evidence type="ECO:0000313" key="1">
    <source>
        <dbReference type="EMBL" id="GET93211.1"/>
    </source>
</evidence>
<dbReference type="EMBL" id="BLBS01000057">
    <property type="protein sequence ID" value="GET93211.1"/>
    <property type="molecule type" value="Genomic_DNA"/>
</dbReference>
<name>A0A640KVC7_LEITA</name>
<keyword evidence="2" id="KW-1185">Reference proteome</keyword>
<dbReference type="PROSITE" id="PS51257">
    <property type="entry name" value="PROKAR_LIPOPROTEIN"/>
    <property type="match status" value="1"/>
</dbReference>
<accession>A0A640KVC7</accession>
<evidence type="ECO:0000313" key="2">
    <source>
        <dbReference type="Proteomes" id="UP000419144"/>
    </source>
</evidence>
<proteinExistence type="predicted"/>
<dbReference type="AlphaFoldDB" id="A0A640KVC7"/>
<comment type="caution">
    <text evidence="1">The sequence shown here is derived from an EMBL/GenBank/DDBJ whole genome shotgun (WGS) entry which is preliminary data.</text>
</comment>
<gene>
    <name evidence="1" type="ORF">LtaPh_3614400</name>
</gene>